<reference evidence="2 3" key="1">
    <citation type="submission" date="2020-04" db="EMBL/GenBank/DDBJ databases">
        <title>Perkinsus chesapeaki whole genome sequence.</title>
        <authorList>
            <person name="Bogema D.R."/>
        </authorList>
    </citation>
    <scope>NUCLEOTIDE SEQUENCE [LARGE SCALE GENOMIC DNA]</scope>
    <source>
        <strain evidence="2">ATCC PRA-425</strain>
    </source>
</reference>
<gene>
    <name evidence="2" type="ORF">FOL47_001603</name>
</gene>
<dbReference type="AlphaFoldDB" id="A0A7J6MI45"/>
<evidence type="ECO:0000256" key="1">
    <source>
        <dbReference type="SAM" id="Phobius"/>
    </source>
</evidence>
<sequence length="193" mass="21118">MKAIPIIIIVESFGISPPKREVELEPAATQKPFGMKKIQNDSRVRISHFLILSRLVIVGKMVNLACIIVRAKMASTPYAIITVATATHSNASVLQTALKILTVRVHLKGMLINIVGTMGTNTVVTVGWGALGSRNALLICIAILLFLELSTALGSCDRPKDIRKGIVWLCKERESYYVSVPVVLCLPAYFSMR</sequence>
<keyword evidence="1" id="KW-0812">Transmembrane</keyword>
<protein>
    <submittedName>
        <fullName evidence="2">Uncharacterized protein</fullName>
    </submittedName>
</protein>
<feature type="non-terminal residue" evidence="2">
    <location>
        <position position="193"/>
    </location>
</feature>
<evidence type="ECO:0000313" key="2">
    <source>
        <dbReference type="EMBL" id="KAF4671259.1"/>
    </source>
</evidence>
<proteinExistence type="predicted"/>
<name>A0A7J6MI45_PERCH</name>
<accession>A0A7J6MI45</accession>
<keyword evidence="3" id="KW-1185">Reference proteome</keyword>
<comment type="caution">
    <text evidence="2">The sequence shown here is derived from an EMBL/GenBank/DDBJ whole genome shotgun (WGS) entry which is preliminary data.</text>
</comment>
<organism evidence="2 3">
    <name type="scientific">Perkinsus chesapeaki</name>
    <name type="common">Clam parasite</name>
    <name type="synonym">Perkinsus andrewsi</name>
    <dbReference type="NCBI Taxonomy" id="330153"/>
    <lineage>
        <taxon>Eukaryota</taxon>
        <taxon>Sar</taxon>
        <taxon>Alveolata</taxon>
        <taxon>Perkinsozoa</taxon>
        <taxon>Perkinsea</taxon>
        <taxon>Perkinsida</taxon>
        <taxon>Perkinsidae</taxon>
        <taxon>Perkinsus</taxon>
    </lineage>
</organism>
<feature type="transmembrane region" description="Helical" evidence="1">
    <location>
        <begin position="110"/>
        <end position="130"/>
    </location>
</feature>
<keyword evidence="1" id="KW-1133">Transmembrane helix</keyword>
<feature type="transmembrane region" description="Helical" evidence="1">
    <location>
        <begin position="175"/>
        <end position="192"/>
    </location>
</feature>
<dbReference type="Proteomes" id="UP000591131">
    <property type="component" value="Unassembled WGS sequence"/>
</dbReference>
<evidence type="ECO:0000313" key="3">
    <source>
        <dbReference type="Proteomes" id="UP000591131"/>
    </source>
</evidence>
<feature type="transmembrane region" description="Helical" evidence="1">
    <location>
        <begin position="136"/>
        <end position="154"/>
    </location>
</feature>
<dbReference type="EMBL" id="JAAPAO010000139">
    <property type="protein sequence ID" value="KAF4671259.1"/>
    <property type="molecule type" value="Genomic_DNA"/>
</dbReference>
<keyword evidence="1" id="KW-0472">Membrane</keyword>